<accession>A0A0G0K694</accession>
<sequence length="238" mass="26522">MKFTKELNRQSLEEIYTEKKAYIVPVATILVSILLFIFFILPQIIQFPSKKSVIDRENEKIETIKSAINVAKNADIQKLDNDLAQVNQTFPQGKEFEKVLNAISAAAGFSNSFILSYEFQDSATTVGTKISDIPALNFKVTIFGGPVEAAAFIEELYKLNPISEAVNIKTDEGSTELSILFFYRPIETISEDQSAEIKNLSPEQGKTLSLISNWRNFDIPPIPQNESSVSAGTRTSPF</sequence>
<dbReference type="Proteomes" id="UP000034181">
    <property type="component" value="Unassembled WGS sequence"/>
</dbReference>
<dbReference type="AlphaFoldDB" id="A0A0G0K694"/>
<dbReference type="EMBL" id="LBUZ01000015">
    <property type="protein sequence ID" value="KKQ75203.1"/>
    <property type="molecule type" value="Genomic_DNA"/>
</dbReference>
<keyword evidence="1" id="KW-0472">Membrane</keyword>
<reference evidence="2 3" key="1">
    <citation type="journal article" date="2015" name="Nature">
        <title>rRNA introns, odd ribosomes, and small enigmatic genomes across a large radiation of phyla.</title>
        <authorList>
            <person name="Brown C.T."/>
            <person name="Hug L.A."/>
            <person name="Thomas B.C."/>
            <person name="Sharon I."/>
            <person name="Castelle C.J."/>
            <person name="Singh A."/>
            <person name="Wilkins M.J."/>
            <person name="Williams K.H."/>
            <person name="Banfield J.F."/>
        </authorList>
    </citation>
    <scope>NUCLEOTIDE SEQUENCE [LARGE SCALE GENOMIC DNA]</scope>
</reference>
<organism evidence="2 3">
    <name type="scientific">Candidatus Woesebacteria bacterium GW2011_GWB1_38_5b</name>
    <dbReference type="NCBI Taxonomy" id="1618569"/>
    <lineage>
        <taxon>Bacteria</taxon>
        <taxon>Candidatus Woeseibacteriota</taxon>
    </lineage>
</organism>
<comment type="caution">
    <text evidence="2">The sequence shown here is derived from an EMBL/GenBank/DDBJ whole genome shotgun (WGS) entry which is preliminary data.</text>
</comment>
<evidence type="ECO:0000313" key="3">
    <source>
        <dbReference type="Proteomes" id="UP000034181"/>
    </source>
</evidence>
<name>A0A0G0K694_9BACT</name>
<keyword evidence="1" id="KW-0812">Transmembrane</keyword>
<protein>
    <submittedName>
        <fullName evidence="2">Uncharacterized protein</fullName>
    </submittedName>
</protein>
<gene>
    <name evidence="2" type="ORF">US96_C0015G0004</name>
</gene>
<evidence type="ECO:0000313" key="2">
    <source>
        <dbReference type="EMBL" id="KKQ75203.1"/>
    </source>
</evidence>
<evidence type="ECO:0000256" key="1">
    <source>
        <dbReference type="SAM" id="Phobius"/>
    </source>
</evidence>
<feature type="transmembrane region" description="Helical" evidence="1">
    <location>
        <begin position="21"/>
        <end position="41"/>
    </location>
</feature>
<keyword evidence="1" id="KW-1133">Transmembrane helix</keyword>
<proteinExistence type="predicted"/>